<feature type="compositionally biased region" description="Polar residues" evidence="1">
    <location>
        <begin position="87"/>
        <end position="114"/>
    </location>
</feature>
<dbReference type="AlphaFoldDB" id="A0AAV9BY21"/>
<protein>
    <submittedName>
        <fullName evidence="2">Uncharacterized protein</fullName>
    </submittedName>
</protein>
<keyword evidence="3" id="KW-1185">Reference proteome</keyword>
<gene>
    <name evidence="2" type="ORF">QJS04_geneDACA018544</name>
</gene>
<sequence>MEVGEAESGLGLKASLRSRPLKSIQLSDAHGRTRSGHYTSLEGDTLTSVLLQNQTDQEAFVEAHLQEPETLQTPVPSQVQGHDDVVVSSSTESGSMTTAAHPNQVPAPNSSHASWSHSQTDGIVKTGWKVSYWITALSFAAFISILCMSDCFASDGCSFQHSHSKPHHIGQDFGVLRHWICGAGIWNRVICSIWEDVHRVGFHYTHCGLGDWVGFDVLPQE</sequence>
<dbReference type="Proteomes" id="UP001179952">
    <property type="component" value="Unassembled WGS sequence"/>
</dbReference>
<feature type="region of interest" description="Disordered" evidence="1">
    <location>
        <begin position="71"/>
        <end position="114"/>
    </location>
</feature>
<reference evidence="2" key="1">
    <citation type="journal article" date="2023" name="Nat. Commun.">
        <title>Diploid and tetraploid genomes of Acorus and the evolution of monocots.</title>
        <authorList>
            <person name="Ma L."/>
            <person name="Liu K.W."/>
            <person name="Li Z."/>
            <person name="Hsiao Y.Y."/>
            <person name="Qi Y."/>
            <person name="Fu T."/>
            <person name="Tang G.D."/>
            <person name="Zhang D."/>
            <person name="Sun W.H."/>
            <person name="Liu D.K."/>
            <person name="Li Y."/>
            <person name="Chen G.Z."/>
            <person name="Liu X.D."/>
            <person name="Liao X.Y."/>
            <person name="Jiang Y.T."/>
            <person name="Yu X."/>
            <person name="Hao Y."/>
            <person name="Huang J."/>
            <person name="Zhao X.W."/>
            <person name="Ke S."/>
            <person name="Chen Y.Y."/>
            <person name="Wu W.L."/>
            <person name="Hsu J.L."/>
            <person name="Lin Y.F."/>
            <person name="Huang M.D."/>
            <person name="Li C.Y."/>
            <person name="Huang L."/>
            <person name="Wang Z.W."/>
            <person name="Zhao X."/>
            <person name="Zhong W.Y."/>
            <person name="Peng D.H."/>
            <person name="Ahmad S."/>
            <person name="Lan S."/>
            <person name="Zhang J.S."/>
            <person name="Tsai W.C."/>
            <person name="Van de Peer Y."/>
            <person name="Liu Z.J."/>
        </authorList>
    </citation>
    <scope>NUCLEOTIDE SEQUENCE</scope>
    <source>
        <strain evidence="2">SCP</strain>
    </source>
</reference>
<dbReference type="EMBL" id="JAUJYN010000001">
    <property type="protein sequence ID" value="KAK1280849.1"/>
    <property type="molecule type" value="Genomic_DNA"/>
</dbReference>
<evidence type="ECO:0000313" key="3">
    <source>
        <dbReference type="Proteomes" id="UP001179952"/>
    </source>
</evidence>
<evidence type="ECO:0000313" key="2">
    <source>
        <dbReference type="EMBL" id="KAK1280849.1"/>
    </source>
</evidence>
<comment type="caution">
    <text evidence="2">The sequence shown here is derived from an EMBL/GenBank/DDBJ whole genome shotgun (WGS) entry which is preliminary data.</text>
</comment>
<evidence type="ECO:0000256" key="1">
    <source>
        <dbReference type="SAM" id="MobiDB-lite"/>
    </source>
</evidence>
<name>A0AAV9BY21_ACOGR</name>
<feature type="compositionally biased region" description="Polar residues" evidence="1">
    <location>
        <begin position="71"/>
        <end position="80"/>
    </location>
</feature>
<reference evidence="2" key="2">
    <citation type="submission" date="2023-06" db="EMBL/GenBank/DDBJ databases">
        <authorList>
            <person name="Ma L."/>
            <person name="Liu K.-W."/>
            <person name="Li Z."/>
            <person name="Hsiao Y.-Y."/>
            <person name="Qi Y."/>
            <person name="Fu T."/>
            <person name="Tang G."/>
            <person name="Zhang D."/>
            <person name="Sun W.-H."/>
            <person name="Liu D.-K."/>
            <person name="Li Y."/>
            <person name="Chen G.-Z."/>
            <person name="Liu X.-D."/>
            <person name="Liao X.-Y."/>
            <person name="Jiang Y.-T."/>
            <person name="Yu X."/>
            <person name="Hao Y."/>
            <person name="Huang J."/>
            <person name="Zhao X.-W."/>
            <person name="Ke S."/>
            <person name="Chen Y.-Y."/>
            <person name="Wu W.-L."/>
            <person name="Hsu J.-L."/>
            <person name="Lin Y.-F."/>
            <person name="Huang M.-D."/>
            <person name="Li C.-Y."/>
            <person name="Huang L."/>
            <person name="Wang Z.-W."/>
            <person name="Zhao X."/>
            <person name="Zhong W.-Y."/>
            <person name="Peng D.-H."/>
            <person name="Ahmad S."/>
            <person name="Lan S."/>
            <person name="Zhang J.-S."/>
            <person name="Tsai W.-C."/>
            <person name="Van De Peer Y."/>
            <person name="Liu Z.-J."/>
        </authorList>
    </citation>
    <scope>NUCLEOTIDE SEQUENCE</scope>
    <source>
        <strain evidence="2">SCP</strain>
        <tissue evidence="2">Leaves</tissue>
    </source>
</reference>
<proteinExistence type="predicted"/>
<accession>A0AAV9BY21</accession>
<organism evidence="2 3">
    <name type="scientific">Acorus gramineus</name>
    <name type="common">Dwarf sweet flag</name>
    <dbReference type="NCBI Taxonomy" id="55184"/>
    <lineage>
        <taxon>Eukaryota</taxon>
        <taxon>Viridiplantae</taxon>
        <taxon>Streptophyta</taxon>
        <taxon>Embryophyta</taxon>
        <taxon>Tracheophyta</taxon>
        <taxon>Spermatophyta</taxon>
        <taxon>Magnoliopsida</taxon>
        <taxon>Liliopsida</taxon>
        <taxon>Acoraceae</taxon>
        <taxon>Acorus</taxon>
    </lineage>
</organism>